<organism evidence="2 3">
    <name type="scientific">Aquella oligotrophica</name>
    <dbReference type="NCBI Taxonomy" id="2067065"/>
    <lineage>
        <taxon>Bacteria</taxon>
        <taxon>Pseudomonadati</taxon>
        <taxon>Pseudomonadota</taxon>
        <taxon>Betaproteobacteria</taxon>
        <taxon>Neisseriales</taxon>
        <taxon>Neisseriaceae</taxon>
        <taxon>Aquella</taxon>
    </lineage>
</organism>
<protein>
    <submittedName>
        <fullName evidence="2">Uncharacterized protein</fullName>
    </submittedName>
</protein>
<dbReference type="KEGG" id="nba:CUN60_11050"/>
<dbReference type="Proteomes" id="UP000236655">
    <property type="component" value="Chromosome"/>
</dbReference>
<feature type="chain" id="PRO_5014457963" evidence="1">
    <location>
        <begin position="27"/>
        <end position="246"/>
    </location>
</feature>
<gene>
    <name evidence="2" type="ORF">CUN60_11050</name>
</gene>
<proteinExistence type="predicted"/>
<evidence type="ECO:0000313" key="2">
    <source>
        <dbReference type="EMBL" id="AUR52807.1"/>
    </source>
</evidence>
<feature type="signal peptide" evidence="1">
    <location>
        <begin position="1"/>
        <end position="26"/>
    </location>
</feature>
<dbReference type="PROSITE" id="PS51257">
    <property type="entry name" value="PROKAR_LIPOPROTEIN"/>
    <property type="match status" value="1"/>
</dbReference>
<sequence>MKAPILLNKICVLSIILISISCSAHAITATWNMYFYANDGHKISNVNFVTKQSDFMNFNKTVYSPCLYGVQEASPIDGNSYHCKLGGAANITVEEGDSGNPVYGTLTIKSTYEKTANNSFSYSDVWGYIYHSWTNEWHMGSADNINNFKPACITCKGLDLITRGDLSIIYDQEQYKCSNVGIGAWYGSTWDSFIIGQENQMGFASSVDNLRKFDLTCVNSATNTPALIQITGKGHRQFRVINVENL</sequence>
<dbReference type="RefSeq" id="WP_102952095.1">
    <property type="nucleotide sequence ID" value="NZ_CP024847.1"/>
</dbReference>
<name>A0A2I7N8M1_9NEIS</name>
<accession>A0A2I7N8M1</accession>
<evidence type="ECO:0000256" key="1">
    <source>
        <dbReference type="SAM" id="SignalP"/>
    </source>
</evidence>
<evidence type="ECO:0000313" key="3">
    <source>
        <dbReference type="Proteomes" id="UP000236655"/>
    </source>
</evidence>
<dbReference type="AlphaFoldDB" id="A0A2I7N8M1"/>
<keyword evidence="1" id="KW-0732">Signal</keyword>
<reference evidence="3" key="1">
    <citation type="submission" date="2017-11" db="EMBL/GenBank/DDBJ databases">
        <authorList>
            <person name="Chan K.G."/>
            <person name="Lee L.S."/>
        </authorList>
    </citation>
    <scope>NUCLEOTIDE SEQUENCE [LARGE SCALE GENOMIC DNA]</scope>
    <source>
        <strain evidence="3">DSM 100970</strain>
    </source>
</reference>
<keyword evidence="3" id="KW-1185">Reference proteome</keyword>
<dbReference type="EMBL" id="CP024847">
    <property type="protein sequence ID" value="AUR52807.1"/>
    <property type="molecule type" value="Genomic_DNA"/>
</dbReference>